<dbReference type="AlphaFoldDB" id="A0A0P4WHS0"/>
<dbReference type="InterPro" id="IPR000618">
    <property type="entry name" value="Insect_cuticle"/>
</dbReference>
<dbReference type="EMBL" id="GDRN01072130">
    <property type="protein sequence ID" value="JAI63594.1"/>
    <property type="molecule type" value="Transcribed_RNA"/>
</dbReference>
<name>A0A0P4WHS0_SCYOL</name>
<feature type="chain" id="PRO_5006070516" description="Cuticle protein 7" evidence="2">
    <location>
        <begin position="21"/>
        <end position="150"/>
    </location>
</feature>
<protein>
    <recommendedName>
        <fullName evidence="4">Cuticle protein 7</fullName>
    </recommendedName>
</protein>
<evidence type="ECO:0008006" key="4">
    <source>
        <dbReference type="Google" id="ProtNLM"/>
    </source>
</evidence>
<evidence type="ECO:0000313" key="3">
    <source>
        <dbReference type="EMBL" id="JAI63594.1"/>
    </source>
</evidence>
<sequence length="150" mass="17683">MNTWFALFLLVTAGLAFTSAFPEKLEALEDNLEDDEYEEEPKRPYSFSWAAARHYNGDPDREHQEQRGEDGITRGVYRYVDPRDRVQEIVYYADDQGFHVQRASNLPKETAAVQKARKYHEELFEKIRQEHARIAAERALLESQEKQYQI</sequence>
<reference evidence="3" key="1">
    <citation type="submission" date="2015-09" db="EMBL/GenBank/DDBJ databases">
        <title>Scylla olivacea transcriptome.</title>
        <authorList>
            <person name="Ikhwanuddin M."/>
        </authorList>
    </citation>
    <scope>NUCLEOTIDE SEQUENCE</scope>
</reference>
<dbReference type="GO" id="GO:0042302">
    <property type="term" value="F:structural constituent of cuticle"/>
    <property type="evidence" value="ECO:0007669"/>
    <property type="project" value="UniProtKB-UniRule"/>
</dbReference>
<keyword evidence="2" id="KW-0732">Signal</keyword>
<organism evidence="3">
    <name type="scientific">Scylla olivacea</name>
    <name type="common">Orange mud crab</name>
    <name type="synonym">Cancer olivacea</name>
    <dbReference type="NCBI Taxonomy" id="85551"/>
    <lineage>
        <taxon>Eukaryota</taxon>
        <taxon>Metazoa</taxon>
        <taxon>Ecdysozoa</taxon>
        <taxon>Arthropoda</taxon>
        <taxon>Crustacea</taxon>
        <taxon>Multicrustacea</taxon>
        <taxon>Malacostraca</taxon>
        <taxon>Eumalacostraca</taxon>
        <taxon>Eucarida</taxon>
        <taxon>Decapoda</taxon>
        <taxon>Pleocyemata</taxon>
        <taxon>Brachyura</taxon>
        <taxon>Eubrachyura</taxon>
        <taxon>Portunoidea</taxon>
        <taxon>Portunidae</taxon>
        <taxon>Portuninae</taxon>
        <taxon>Scylla</taxon>
    </lineage>
</organism>
<feature type="signal peptide" evidence="2">
    <location>
        <begin position="1"/>
        <end position="20"/>
    </location>
</feature>
<keyword evidence="1" id="KW-0193">Cuticle</keyword>
<accession>A0A0P4WHS0</accession>
<dbReference type="Pfam" id="PF00379">
    <property type="entry name" value="Chitin_bind_4"/>
    <property type="match status" value="1"/>
</dbReference>
<evidence type="ECO:0000256" key="2">
    <source>
        <dbReference type="SAM" id="SignalP"/>
    </source>
</evidence>
<evidence type="ECO:0000256" key="1">
    <source>
        <dbReference type="PROSITE-ProRule" id="PRU00497"/>
    </source>
</evidence>
<proteinExistence type="predicted"/>
<dbReference type="PROSITE" id="PS51155">
    <property type="entry name" value="CHIT_BIND_RR_2"/>
    <property type="match status" value="1"/>
</dbReference>